<accession>A0A6S6LZP7</accession>
<gene>
    <name evidence="1" type="ORF">GEOBRER4_n2398</name>
</gene>
<evidence type="ECO:0000313" key="2">
    <source>
        <dbReference type="Proteomes" id="UP000515472"/>
    </source>
</evidence>
<proteinExistence type="predicted"/>
<dbReference type="Proteomes" id="UP000515472">
    <property type="component" value="Chromosome"/>
</dbReference>
<dbReference type="RefSeq" id="WP_185242442.1">
    <property type="nucleotide sequence ID" value="NZ_AP023213.1"/>
</dbReference>
<keyword evidence="2" id="KW-1185">Reference proteome</keyword>
<reference evidence="1 2" key="1">
    <citation type="submission" date="2020-06" db="EMBL/GenBank/DDBJ databases">
        <title>Interaction of electrochemicaly active bacteria, Geobacter bremensis R4 on different carbon anode.</title>
        <authorList>
            <person name="Meng L."/>
            <person name="Yoshida N."/>
        </authorList>
    </citation>
    <scope>NUCLEOTIDE SEQUENCE [LARGE SCALE GENOMIC DNA]</scope>
    <source>
        <strain evidence="1 2">R4</strain>
    </source>
</reference>
<evidence type="ECO:0000313" key="1">
    <source>
        <dbReference type="EMBL" id="BCG47562.1"/>
    </source>
</evidence>
<dbReference type="EMBL" id="AP023213">
    <property type="protein sequence ID" value="BCG47562.1"/>
    <property type="molecule type" value="Genomic_DNA"/>
</dbReference>
<dbReference type="AlphaFoldDB" id="A0A6S6LZP7"/>
<name>A0A6S6LZP7_9BACT</name>
<organism evidence="1 2">
    <name type="scientific">Citrifermentans bremense</name>
    <dbReference type="NCBI Taxonomy" id="60035"/>
    <lineage>
        <taxon>Bacteria</taxon>
        <taxon>Pseudomonadati</taxon>
        <taxon>Thermodesulfobacteriota</taxon>
        <taxon>Desulfuromonadia</taxon>
        <taxon>Geobacterales</taxon>
        <taxon>Geobacteraceae</taxon>
        <taxon>Citrifermentans</taxon>
    </lineage>
</organism>
<dbReference type="KEGG" id="gbn:GEOBRER4_23120"/>
<protein>
    <submittedName>
        <fullName evidence="1">Uncharacterized protein</fullName>
    </submittedName>
</protein>
<sequence>MAKGRQEHEDHLAAVQLLGKSVSKRAGFRCEWCEGDQELRLWEYQPDQEPMEANLALICQGCRELLAAKRPDPRRLRSLRNALWSEVPAVAEGAATLLSRCPESWVREAIEESFIDEKLKEKLLT</sequence>